<evidence type="ECO:0008006" key="8">
    <source>
        <dbReference type="Google" id="ProtNLM"/>
    </source>
</evidence>
<dbReference type="SUPFAM" id="SSF81345">
    <property type="entry name" value="ABC transporter involved in vitamin B12 uptake, BtuC"/>
    <property type="match status" value="1"/>
</dbReference>
<dbReference type="EMBL" id="BOOC01000033">
    <property type="protein sequence ID" value="GIH42892.1"/>
    <property type="molecule type" value="Genomic_DNA"/>
</dbReference>
<reference evidence="6 7" key="1">
    <citation type="submission" date="2021-01" db="EMBL/GenBank/DDBJ databases">
        <title>Whole genome shotgun sequence of Microbispora corallina NBRC 16416.</title>
        <authorList>
            <person name="Komaki H."/>
            <person name="Tamura T."/>
        </authorList>
    </citation>
    <scope>NUCLEOTIDE SEQUENCE [LARGE SCALE GENOMIC DNA]</scope>
    <source>
        <strain evidence="6 7">NBRC 16416</strain>
    </source>
</reference>
<dbReference type="Pfam" id="PF07784">
    <property type="entry name" value="DUF1622"/>
    <property type="match status" value="1"/>
</dbReference>
<evidence type="ECO:0000313" key="7">
    <source>
        <dbReference type="Proteomes" id="UP000603904"/>
    </source>
</evidence>
<dbReference type="PANTHER" id="PTHR38468">
    <property type="entry name" value="SLL0939 PROTEIN"/>
    <property type="match status" value="1"/>
</dbReference>
<feature type="transmembrane region" description="Helical" evidence="5">
    <location>
        <begin position="83"/>
        <end position="102"/>
    </location>
</feature>
<proteinExistence type="predicted"/>
<organism evidence="6 7">
    <name type="scientific">Microbispora corallina</name>
    <dbReference type="NCBI Taxonomy" id="83302"/>
    <lineage>
        <taxon>Bacteria</taxon>
        <taxon>Bacillati</taxon>
        <taxon>Actinomycetota</taxon>
        <taxon>Actinomycetes</taxon>
        <taxon>Streptosporangiales</taxon>
        <taxon>Streptosporangiaceae</taxon>
        <taxon>Microbispora</taxon>
    </lineage>
</organism>
<keyword evidence="3 5" id="KW-1133">Transmembrane helix</keyword>
<comment type="subcellular location">
    <subcellularLocation>
        <location evidence="1">Membrane</location>
        <topology evidence="1">Multi-pass membrane protein</topology>
    </subcellularLocation>
</comment>
<evidence type="ECO:0000256" key="3">
    <source>
        <dbReference type="ARBA" id="ARBA00022989"/>
    </source>
</evidence>
<comment type="caution">
    <text evidence="6">The sequence shown here is derived from an EMBL/GenBank/DDBJ whole genome shotgun (WGS) entry which is preliminary data.</text>
</comment>
<dbReference type="Proteomes" id="UP000603904">
    <property type="component" value="Unassembled WGS sequence"/>
</dbReference>
<evidence type="ECO:0000256" key="1">
    <source>
        <dbReference type="ARBA" id="ARBA00004141"/>
    </source>
</evidence>
<dbReference type="InterPro" id="IPR012427">
    <property type="entry name" value="DUF1622"/>
</dbReference>
<accession>A0ABQ4G797</accession>
<dbReference type="PANTHER" id="PTHR38468:SF1">
    <property type="entry name" value="SLL0939 PROTEIN"/>
    <property type="match status" value="1"/>
</dbReference>
<evidence type="ECO:0000256" key="4">
    <source>
        <dbReference type="ARBA" id="ARBA00023136"/>
    </source>
</evidence>
<keyword evidence="4 5" id="KW-0472">Membrane</keyword>
<keyword evidence="2 5" id="KW-0812">Transmembrane</keyword>
<feature type="transmembrane region" description="Helical" evidence="5">
    <location>
        <begin position="17"/>
        <end position="38"/>
    </location>
</feature>
<evidence type="ECO:0000256" key="2">
    <source>
        <dbReference type="ARBA" id="ARBA00022692"/>
    </source>
</evidence>
<dbReference type="InterPro" id="IPR037294">
    <property type="entry name" value="ABC_BtuC-like"/>
</dbReference>
<evidence type="ECO:0000313" key="6">
    <source>
        <dbReference type="EMBL" id="GIH42892.1"/>
    </source>
</evidence>
<name>A0ABQ4G797_9ACTN</name>
<feature type="transmembrane region" description="Helical" evidence="5">
    <location>
        <begin position="58"/>
        <end position="77"/>
    </location>
</feature>
<protein>
    <recommendedName>
        <fullName evidence="8">DUF1622 domain-containing protein</fullName>
    </recommendedName>
</protein>
<keyword evidence="7" id="KW-1185">Reference proteome</keyword>
<evidence type="ECO:0000256" key="5">
    <source>
        <dbReference type="SAM" id="Phobius"/>
    </source>
</evidence>
<sequence length="126" mass="13812">MDLVPVIETVGRAIDTAGVAVIVVGALVATVLFVRSFLLRRPTEDAYRRYRRGMGRAILLGLEFLVAGDIIRTVAISPTFQSVGVLAVIVLVRTFLSLSLQVELERRWPWQSPAKAVPDSSRIPPS</sequence>
<dbReference type="RefSeq" id="WP_204060055.1">
    <property type="nucleotide sequence ID" value="NZ_BAAAGP010000022.1"/>
</dbReference>
<gene>
    <name evidence="6" type="ORF">Mco01_58920</name>
</gene>